<keyword evidence="1" id="KW-0378">Hydrolase</keyword>
<keyword evidence="1" id="KW-0067">ATP-binding</keyword>
<dbReference type="AlphaFoldDB" id="U7QTU3"/>
<accession>U7QTU3</accession>
<reference evidence="1 2" key="1">
    <citation type="journal article" date="2013" name="Front. Microbiol.">
        <title>Comparative genomic analyses of the cyanobacterium, Lyngbya aestuarii BL J, a powerful hydrogen producer.</title>
        <authorList>
            <person name="Kothari A."/>
            <person name="Vaughn M."/>
            <person name="Garcia-Pichel F."/>
        </authorList>
    </citation>
    <scope>NUCLEOTIDE SEQUENCE [LARGE SCALE GENOMIC DNA]</scope>
    <source>
        <strain evidence="1 2">BL J</strain>
    </source>
</reference>
<dbReference type="EMBL" id="AUZM01000001">
    <property type="protein sequence ID" value="ERT09851.1"/>
    <property type="molecule type" value="Genomic_DNA"/>
</dbReference>
<proteinExistence type="predicted"/>
<evidence type="ECO:0000313" key="2">
    <source>
        <dbReference type="Proteomes" id="UP000017127"/>
    </source>
</evidence>
<organism evidence="1 2">
    <name type="scientific">Lyngbya aestuarii BL J</name>
    <dbReference type="NCBI Taxonomy" id="1348334"/>
    <lineage>
        <taxon>Bacteria</taxon>
        <taxon>Bacillati</taxon>
        <taxon>Cyanobacteriota</taxon>
        <taxon>Cyanophyceae</taxon>
        <taxon>Oscillatoriophycideae</taxon>
        <taxon>Oscillatoriales</taxon>
        <taxon>Microcoleaceae</taxon>
        <taxon>Lyngbya</taxon>
    </lineage>
</organism>
<evidence type="ECO:0000313" key="1">
    <source>
        <dbReference type="EMBL" id="ERT09851.1"/>
    </source>
</evidence>
<comment type="caution">
    <text evidence="1">The sequence shown here is derived from an EMBL/GenBank/DDBJ whole genome shotgun (WGS) entry which is preliminary data.</text>
</comment>
<gene>
    <name evidence="1" type="primary">cmpD</name>
    <name evidence="1" type="ORF">M595_0158</name>
</gene>
<name>U7QTU3_9CYAN</name>
<protein>
    <submittedName>
        <fullName evidence="1">Bicarbonate transport ATP-binding CmpD domain protein</fullName>
        <ecNumber evidence="1">3.6.3.-</ecNumber>
    </submittedName>
</protein>
<sequence>MITHDIDEALFLANRLVMMTNGSHATIGEVLEIPFERTKRSHTNHGGPRVL</sequence>
<keyword evidence="2" id="KW-1185">Reference proteome</keyword>
<dbReference type="GO" id="GO:0005524">
    <property type="term" value="F:ATP binding"/>
    <property type="evidence" value="ECO:0007669"/>
    <property type="project" value="UniProtKB-KW"/>
</dbReference>
<dbReference type="SUPFAM" id="SSF52540">
    <property type="entry name" value="P-loop containing nucleoside triphosphate hydrolases"/>
    <property type="match status" value="1"/>
</dbReference>
<keyword evidence="1" id="KW-0547">Nucleotide-binding</keyword>
<dbReference type="InterPro" id="IPR027417">
    <property type="entry name" value="P-loop_NTPase"/>
</dbReference>
<dbReference type="GO" id="GO:0016787">
    <property type="term" value="F:hydrolase activity"/>
    <property type="evidence" value="ECO:0007669"/>
    <property type="project" value="UniProtKB-KW"/>
</dbReference>
<dbReference type="Proteomes" id="UP000017127">
    <property type="component" value="Unassembled WGS sequence"/>
</dbReference>
<dbReference type="EC" id="3.6.3.-" evidence="1"/>